<keyword evidence="1" id="KW-1133">Transmembrane helix</keyword>
<dbReference type="Proteomes" id="UP001364890">
    <property type="component" value="Unassembled WGS sequence"/>
</dbReference>
<keyword evidence="1" id="KW-0812">Transmembrane</keyword>
<feature type="transmembrane region" description="Helical" evidence="1">
    <location>
        <begin position="98"/>
        <end position="118"/>
    </location>
</feature>
<dbReference type="PANTHER" id="PTHR41307:SF1">
    <property type="entry name" value="MEMBRANE PROTEIN"/>
    <property type="match status" value="1"/>
</dbReference>
<keyword evidence="1" id="KW-0472">Membrane</keyword>
<dbReference type="RefSeq" id="WP_336496610.1">
    <property type="nucleotide sequence ID" value="NZ_JBAWSY010000002.1"/>
</dbReference>
<protein>
    <submittedName>
        <fullName evidence="2">DUF1129 family protein</fullName>
    </submittedName>
</protein>
<feature type="transmembrane region" description="Helical" evidence="1">
    <location>
        <begin position="194"/>
        <end position="216"/>
    </location>
</feature>
<evidence type="ECO:0000313" key="3">
    <source>
        <dbReference type="Proteomes" id="UP001364890"/>
    </source>
</evidence>
<dbReference type="Gene3D" id="1.10.1900.10">
    <property type="entry name" value="c-terminal domain of poly(a) binding protein"/>
    <property type="match status" value="1"/>
</dbReference>
<dbReference type="SUPFAM" id="SSF158560">
    <property type="entry name" value="BH3980-like"/>
    <property type="match status" value="1"/>
</dbReference>
<dbReference type="Pfam" id="PF06570">
    <property type="entry name" value="DUF1129"/>
    <property type="match status" value="1"/>
</dbReference>
<evidence type="ECO:0000313" key="2">
    <source>
        <dbReference type="EMBL" id="MEI4769065.1"/>
    </source>
</evidence>
<dbReference type="PANTHER" id="PTHR41307">
    <property type="entry name" value="MEMBRANE PROTEIN-RELATED"/>
    <property type="match status" value="1"/>
</dbReference>
<evidence type="ECO:0000256" key="1">
    <source>
        <dbReference type="SAM" id="Phobius"/>
    </source>
</evidence>
<gene>
    <name evidence="2" type="ORF">WAX74_05245</name>
</gene>
<organism evidence="2 3">
    <name type="scientific">Psychrobacillus mangrovi</name>
    <dbReference type="NCBI Taxonomy" id="3117745"/>
    <lineage>
        <taxon>Bacteria</taxon>
        <taxon>Bacillati</taxon>
        <taxon>Bacillota</taxon>
        <taxon>Bacilli</taxon>
        <taxon>Bacillales</taxon>
        <taxon>Bacillaceae</taxon>
        <taxon>Psychrobacillus</taxon>
    </lineage>
</organism>
<proteinExistence type="predicted"/>
<feature type="transmembrane region" description="Helical" evidence="1">
    <location>
        <begin position="124"/>
        <end position="149"/>
    </location>
</feature>
<keyword evidence="3" id="KW-1185">Reference proteome</keyword>
<accession>A0ABU8F211</accession>
<name>A0ABU8F211_9BACI</name>
<feature type="transmembrane region" description="Helical" evidence="1">
    <location>
        <begin position="170"/>
        <end position="188"/>
    </location>
</feature>
<sequence>MKASELIEQNNQKRELLTEENEKYYSGLLLYIRTKLSLSEQQSEEVLMEMLDHLIEGQQDGKTAKDIFGNDPRGYADEIINHLPKEERRSMTKFLSQIAVNLLGWFLVIRSFATLLIGQERASIVYIIPSLLIFLLIAILIVIGVKVIFGLIHKTAFDQNSSDKKMMAQAGLFGGGSFLVVMVASYFLKDFGPSFVLPWKVSLGMGAILLLISWLMKKATN</sequence>
<reference evidence="2 3" key="1">
    <citation type="submission" date="2024-01" db="EMBL/GenBank/DDBJ databases">
        <title>Seven novel Bacillus-like species.</title>
        <authorList>
            <person name="Liu G."/>
        </authorList>
    </citation>
    <scope>NUCLEOTIDE SEQUENCE [LARGE SCALE GENOMIC DNA]</scope>
    <source>
        <strain evidence="2 3">FJAT-51614</strain>
    </source>
</reference>
<dbReference type="InterPro" id="IPR009214">
    <property type="entry name" value="DUF1129"/>
</dbReference>
<comment type="caution">
    <text evidence="2">The sequence shown here is derived from an EMBL/GenBank/DDBJ whole genome shotgun (WGS) entry which is preliminary data.</text>
</comment>
<dbReference type="EMBL" id="JBAWSY010000002">
    <property type="protein sequence ID" value="MEI4769065.1"/>
    <property type="molecule type" value="Genomic_DNA"/>
</dbReference>